<evidence type="ECO:0000313" key="1">
    <source>
        <dbReference type="EMBL" id="APG66348.1"/>
    </source>
</evidence>
<dbReference type="STRING" id="1850252.LPB136_13625"/>
<protein>
    <submittedName>
        <fullName evidence="1">Uncharacterized protein</fullName>
    </submittedName>
</protein>
<reference evidence="1 2" key="1">
    <citation type="submission" date="2016-11" db="EMBL/GenBank/DDBJ databases">
        <title>Tenacibaculum sp. LPB0136, isolated from marine environment.</title>
        <authorList>
            <person name="Kim E."/>
            <person name="Yi H."/>
        </authorList>
    </citation>
    <scope>NUCLEOTIDE SEQUENCE [LARGE SCALE GENOMIC DNA]</scope>
    <source>
        <strain evidence="1 2">LPB0136</strain>
    </source>
</reference>
<sequence>MNVQSKLSLDITQIRWLRMLQIRIRKFKKFLLNGKSSDALLSNLEKNQELKSLIIQETPWLRDSQSETEQKKRIALLFDLSKMKDEQSKSIKKLQEIQMNSGGFPWFKGGRYPSAFYYKLHCFWFWGIYKN</sequence>
<dbReference type="Proteomes" id="UP000181898">
    <property type="component" value="Chromosome"/>
</dbReference>
<proteinExistence type="predicted"/>
<dbReference type="KEGG" id="ten:LPB136_13625"/>
<dbReference type="EMBL" id="CP018155">
    <property type="protein sequence ID" value="APG66348.1"/>
    <property type="molecule type" value="Genomic_DNA"/>
</dbReference>
<organism evidence="1 2">
    <name type="scientific">Tenacibaculum todarodis</name>
    <dbReference type="NCBI Taxonomy" id="1850252"/>
    <lineage>
        <taxon>Bacteria</taxon>
        <taxon>Pseudomonadati</taxon>
        <taxon>Bacteroidota</taxon>
        <taxon>Flavobacteriia</taxon>
        <taxon>Flavobacteriales</taxon>
        <taxon>Flavobacteriaceae</taxon>
        <taxon>Tenacibaculum</taxon>
    </lineage>
</organism>
<accession>A0A1L3JMI8</accession>
<gene>
    <name evidence="1" type="ORF">LPB136_13625</name>
</gene>
<keyword evidence="2" id="KW-1185">Reference proteome</keyword>
<evidence type="ECO:0000313" key="2">
    <source>
        <dbReference type="Proteomes" id="UP000181898"/>
    </source>
</evidence>
<name>A0A1L3JMI8_9FLAO</name>
<dbReference type="AlphaFoldDB" id="A0A1L3JMI8"/>